<evidence type="ECO:0000313" key="2">
    <source>
        <dbReference type="Proteomes" id="UP000034502"/>
    </source>
</evidence>
<accession>A0A0G1S5P8</accession>
<proteinExistence type="predicted"/>
<comment type="caution">
    <text evidence="1">The sequence shown here is derived from an EMBL/GenBank/DDBJ whole genome shotgun (WGS) entry which is preliminary data.</text>
</comment>
<protein>
    <submittedName>
        <fullName evidence="1">Uncharacterized protein</fullName>
    </submittedName>
</protein>
<name>A0A0G1S5P8_9BACT</name>
<gene>
    <name evidence="1" type="ORF">UX86_C0004G0030</name>
</gene>
<evidence type="ECO:0000313" key="1">
    <source>
        <dbReference type="EMBL" id="KKU64829.1"/>
    </source>
</evidence>
<dbReference type="Proteomes" id="UP000034502">
    <property type="component" value="Unassembled WGS sequence"/>
</dbReference>
<sequence length="109" mass="11817">MVYQEKQMKLTYSGGGGKIPAMAGNFERCTGCPLVREGHICEILAKAVELSGINDTGVKQVKFECPKLIELPHSRDLFDYGVITITKKGATYGEWGQAADELGKAFFGG</sequence>
<dbReference type="AlphaFoldDB" id="A0A0G1S5P8"/>
<organism evidence="1 2">
    <name type="scientific">Candidatus Amesbacteria bacterium GW2011_GWC1_47_15</name>
    <dbReference type="NCBI Taxonomy" id="1618364"/>
    <lineage>
        <taxon>Bacteria</taxon>
        <taxon>Candidatus Amesiibacteriota</taxon>
    </lineage>
</organism>
<reference evidence="1 2" key="1">
    <citation type="journal article" date="2015" name="Nature">
        <title>rRNA introns, odd ribosomes, and small enigmatic genomes across a large radiation of phyla.</title>
        <authorList>
            <person name="Brown C.T."/>
            <person name="Hug L.A."/>
            <person name="Thomas B.C."/>
            <person name="Sharon I."/>
            <person name="Castelle C.J."/>
            <person name="Singh A."/>
            <person name="Wilkins M.J."/>
            <person name="Williams K.H."/>
            <person name="Banfield J.F."/>
        </authorList>
    </citation>
    <scope>NUCLEOTIDE SEQUENCE [LARGE SCALE GENOMIC DNA]</scope>
</reference>
<dbReference type="STRING" id="1618364.UX86_C0004G0030"/>
<dbReference type="EMBL" id="LCNU01000004">
    <property type="protein sequence ID" value="KKU64829.1"/>
    <property type="molecule type" value="Genomic_DNA"/>
</dbReference>